<dbReference type="PANTHER" id="PTHR13268:SF0">
    <property type="entry name" value="BCAS3 MICROTUBULE ASSOCIATED CELL MIGRATION FACTOR"/>
    <property type="match status" value="1"/>
</dbReference>
<dbReference type="Proteomes" id="UP000193380">
    <property type="component" value="Unassembled WGS sequence"/>
</dbReference>
<organism evidence="3 4">
    <name type="scientific">Oncorhynchus mykiss</name>
    <name type="common">Rainbow trout</name>
    <name type="synonym">Salmo gairdneri</name>
    <dbReference type="NCBI Taxonomy" id="8022"/>
    <lineage>
        <taxon>Eukaryota</taxon>
        <taxon>Metazoa</taxon>
        <taxon>Chordata</taxon>
        <taxon>Craniata</taxon>
        <taxon>Vertebrata</taxon>
        <taxon>Euteleostomi</taxon>
        <taxon>Actinopterygii</taxon>
        <taxon>Neopterygii</taxon>
        <taxon>Teleostei</taxon>
        <taxon>Protacanthopterygii</taxon>
        <taxon>Salmoniformes</taxon>
        <taxon>Salmonidae</taxon>
        <taxon>Salmoninae</taxon>
        <taxon>Oncorhynchus</taxon>
    </lineage>
</organism>
<dbReference type="EMBL" id="FR905165">
    <property type="protein sequence ID" value="CDQ76697.1"/>
    <property type="molecule type" value="Genomic_DNA"/>
</dbReference>
<dbReference type="Pfam" id="PF21034">
    <property type="entry name" value="BCAS3_WD40"/>
    <property type="match status" value="1"/>
</dbReference>
<name>A0A060XBU9_ONCMY</name>
<dbReference type="STRING" id="8022.A0A060XBU9"/>
<dbReference type="GO" id="GO:0042594">
    <property type="term" value="P:response to starvation"/>
    <property type="evidence" value="ECO:0007669"/>
    <property type="project" value="TreeGrafter"/>
</dbReference>
<dbReference type="GO" id="GO:0005737">
    <property type="term" value="C:cytoplasm"/>
    <property type="evidence" value="ECO:0007669"/>
    <property type="project" value="TreeGrafter"/>
</dbReference>
<protein>
    <recommendedName>
        <fullName evidence="2">BCAS3 WD40 domain-containing protein</fullName>
    </recommendedName>
</protein>
<evidence type="ECO:0000313" key="3">
    <source>
        <dbReference type="EMBL" id="CDQ76697.1"/>
    </source>
</evidence>
<evidence type="ECO:0000256" key="1">
    <source>
        <dbReference type="SAM" id="MobiDB-lite"/>
    </source>
</evidence>
<evidence type="ECO:0000259" key="2">
    <source>
        <dbReference type="Pfam" id="PF21034"/>
    </source>
</evidence>
<dbReference type="AlphaFoldDB" id="A0A060XBU9"/>
<dbReference type="PANTHER" id="PTHR13268">
    <property type="entry name" value="BREAST CARCINOMA AMPLIFIED SEQUENCE 3"/>
    <property type="match status" value="1"/>
</dbReference>
<dbReference type="PaxDb" id="8022-A0A060XBU9"/>
<reference evidence="3" key="1">
    <citation type="journal article" date="2014" name="Nat. Commun.">
        <title>The rainbow trout genome provides novel insights into evolution after whole-genome duplication in vertebrates.</title>
        <authorList>
            <person name="Berthelot C."/>
            <person name="Brunet F."/>
            <person name="Chalopin D."/>
            <person name="Juanchich A."/>
            <person name="Bernard M."/>
            <person name="Noel B."/>
            <person name="Bento P."/>
            <person name="Da Silva C."/>
            <person name="Labadie K."/>
            <person name="Alberti A."/>
            <person name="Aury J.M."/>
            <person name="Louis A."/>
            <person name="Dehais P."/>
            <person name="Bardou P."/>
            <person name="Montfort J."/>
            <person name="Klopp C."/>
            <person name="Cabau C."/>
            <person name="Gaspin C."/>
            <person name="Thorgaard G.H."/>
            <person name="Boussaha M."/>
            <person name="Quillet E."/>
            <person name="Guyomard R."/>
            <person name="Galiana D."/>
            <person name="Bobe J."/>
            <person name="Volff J.N."/>
            <person name="Genet C."/>
            <person name="Wincker P."/>
            <person name="Jaillon O."/>
            <person name="Roest Crollius H."/>
            <person name="Guiguen Y."/>
        </authorList>
    </citation>
    <scope>NUCLEOTIDE SEQUENCE [LARGE SCALE GENOMIC DNA]</scope>
</reference>
<feature type="domain" description="BCAS3 WD40" evidence="2">
    <location>
        <begin position="11"/>
        <end position="104"/>
    </location>
</feature>
<evidence type="ECO:0000313" key="4">
    <source>
        <dbReference type="Proteomes" id="UP000193380"/>
    </source>
</evidence>
<sequence length="124" mass="13215">MFKFLEMFHITLKTGLTMVGKVVTQLAGTLPTGAPDEEGATPHSTTRRSPHAPGVITVIDTHNVGEGQVLVSEDSDGEGVVAHFPAHDKPISCMAFNPSGKETAHCNTHTGIHTKSIYFGCKEC</sequence>
<accession>A0A060XBU9</accession>
<gene>
    <name evidence="3" type="ORF">GSONMT00058898001</name>
</gene>
<reference evidence="3" key="2">
    <citation type="submission" date="2014-03" db="EMBL/GenBank/DDBJ databases">
        <authorList>
            <person name="Genoscope - CEA"/>
        </authorList>
    </citation>
    <scope>NUCLEOTIDE SEQUENCE</scope>
</reference>
<dbReference type="GO" id="GO:0006914">
    <property type="term" value="P:autophagy"/>
    <property type="evidence" value="ECO:0007669"/>
    <property type="project" value="InterPro"/>
</dbReference>
<feature type="region of interest" description="Disordered" evidence="1">
    <location>
        <begin position="30"/>
        <end position="52"/>
    </location>
</feature>
<dbReference type="InterPro" id="IPR048382">
    <property type="entry name" value="BCAS3_WD40"/>
</dbReference>
<proteinExistence type="predicted"/>
<dbReference type="InterPro" id="IPR045142">
    <property type="entry name" value="BCAS3-like"/>
</dbReference>